<sequence>MPTPGAAAPEPPHRAERARPQSPDGLKKEGGAQPPPSFLRGAGNCAADPHRPAPDSAPPPLPHRRARSHPRERALVRR</sequence>
<evidence type="ECO:0000256" key="1">
    <source>
        <dbReference type="SAM" id="MobiDB-lite"/>
    </source>
</evidence>
<keyword evidence="3" id="KW-1185">Reference proteome</keyword>
<organism evidence="2 3">
    <name type="scientific">Streptomyces dioscori</name>
    <dbReference type="NCBI Taxonomy" id="2109333"/>
    <lineage>
        <taxon>Bacteria</taxon>
        <taxon>Bacillati</taxon>
        <taxon>Actinomycetota</taxon>
        <taxon>Actinomycetes</taxon>
        <taxon>Kitasatosporales</taxon>
        <taxon>Streptomycetaceae</taxon>
        <taxon>Streptomyces</taxon>
        <taxon>Streptomyces aurantiacus group</taxon>
    </lineage>
</organism>
<gene>
    <name evidence="2" type="ORF">C6Y14_18965</name>
</gene>
<comment type="caution">
    <text evidence="2">The sequence shown here is derived from an EMBL/GenBank/DDBJ whole genome shotgun (WGS) entry which is preliminary data.</text>
</comment>
<evidence type="ECO:0000313" key="3">
    <source>
        <dbReference type="Proteomes" id="UP000240429"/>
    </source>
</evidence>
<feature type="compositionally biased region" description="Basic and acidic residues" evidence="1">
    <location>
        <begin position="69"/>
        <end position="78"/>
    </location>
</feature>
<feature type="compositionally biased region" description="Basic and acidic residues" evidence="1">
    <location>
        <begin position="11"/>
        <end position="30"/>
    </location>
</feature>
<reference evidence="2 3" key="1">
    <citation type="submission" date="2018-03" db="EMBL/GenBank/DDBJ databases">
        <title>Streptomyces dioscori sp. nov., a novel endophytic actinobacterium isolated from bulbil of Dioscorea bulbifera L.</title>
        <authorList>
            <person name="Zhikuan W."/>
        </authorList>
    </citation>
    <scope>NUCLEOTIDE SEQUENCE [LARGE SCALE GENOMIC DNA]</scope>
    <source>
        <strain evidence="2 3">A217</strain>
    </source>
</reference>
<proteinExistence type="predicted"/>
<dbReference type="AlphaFoldDB" id="A0A2P8Q6F0"/>
<feature type="region of interest" description="Disordered" evidence="1">
    <location>
        <begin position="1"/>
        <end position="78"/>
    </location>
</feature>
<dbReference type="EMBL" id="PYBJ01000011">
    <property type="protein sequence ID" value="PSM41812.1"/>
    <property type="molecule type" value="Genomic_DNA"/>
</dbReference>
<protein>
    <submittedName>
        <fullName evidence="2">Uncharacterized protein</fullName>
    </submittedName>
</protein>
<evidence type="ECO:0000313" key="2">
    <source>
        <dbReference type="EMBL" id="PSM41812.1"/>
    </source>
</evidence>
<accession>A0A2P8Q6F0</accession>
<dbReference type="Proteomes" id="UP000240429">
    <property type="component" value="Unassembled WGS sequence"/>
</dbReference>
<name>A0A2P8Q6F0_9ACTN</name>